<dbReference type="Proteomes" id="UP000800200">
    <property type="component" value="Unassembled WGS sequence"/>
</dbReference>
<gene>
    <name evidence="2" type="ORF">K469DRAFT_721540</name>
</gene>
<dbReference type="OrthoDB" id="5372011at2759"/>
<evidence type="ECO:0000313" key="2">
    <source>
        <dbReference type="EMBL" id="KAF2190640.1"/>
    </source>
</evidence>
<dbReference type="AlphaFoldDB" id="A0A6A6EKK0"/>
<sequence length="145" mass="16351">MPPQQNPHFLTSILNPAPSSSHPQPSSSASTTQRRNKPPTTISLSSSQTQQPETHESRQKRENAAQILESMETLIWYSNMRNESLSQTRRHFQYIVWGIEEEEGDVAWREEWEVPVGDRVKDGNEAASSSSDGSGKSKDKGKRRS</sequence>
<feature type="compositionally biased region" description="Low complexity" evidence="1">
    <location>
        <begin position="16"/>
        <end position="52"/>
    </location>
</feature>
<keyword evidence="3" id="KW-1185">Reference proteome</keyword>
<accession>A0A6A6EKK0</accession>
<evidence type="ECO:0000256" key="1">
    <source>
        <dbReference type="SAM" id="MobiDB-lite"/>
    </source>
</evidence>
<feature type="region of interest" description="Disordered" evidence="1">
    <location>
        <begin position="1"/>
        <end position="63"/>
    </location>
</feature>
<protein>
    <submittedName>
        <fullName evidence="2">Uncharacterized protein</fullName>
    </submittedName>
</protein>
<organism evidence="2 3">
    <name type="scientific">Zopfia rhizophila CBS 207.26</name>
    <dbReference type="NCBI Taxonomy" id="1314779"/>
    <lineage>
        <taxon>Eukaryota</taxon>
        <taxon>Fungi</taxon>
        <taxon>Dikarya</taxon>
        <taxon>Ascomycota</taxon>
        <taxon>Pezizomycotina</taxon>
        <taxon>Dothideomycetes</taxon>
        <taxon>Dothideomycetes incertae sedis</taxon>
        <taxon>Zopfiaceae</taxon>
        <taxon>Zopfia</taxon>
    </lineage>
</organism>
<dbReference type="EMBL" id="ML994618">
    <property type="protein sequence ID" value="KAF2190640.1"/>
    <property type="molecule type" value="Genomic_DNA"/>
</dbReference>
<feature type="compositionally biased region" description="Basic and acidic residues" evidence="1">
    <location>
        <begin position="53"/>
        <end position="63"/>
    </location>
</feature>
<feature type="region of interest" description="Disordered" evidence="1">
    <location>
        <begin position="116"/>
        <end position="145"/>
    </location>
</feature>
<proteinExistence type="predicted"/>
<reference evidence="2" key="1">
    <citation type="journal article" date="2020" name="Stud. Mycol.">
        <title>101 Dothideomycetes genomes: a test case for predicting lifestyles and emergence of pathogens.</title>
        <authorList>
            <person name="Haridas S."/>
            <person name="Albert R."/>
            <person name="Binder M."/>
            <person name="Bloem J."/>
            <person name="Labutti K."/>
            <person name="Salamov A."/>
            <person name="Andreopoulos B."/>
            <person name="Baker S."/>
            <person name="Barry K."/>
            <person name="Bills G."/>
            <person name="Bluhm B."/>
            <person name="Cannon C."/>
            <person name="Castanera R."/>
            <person name="Culley D."/>
            <person name="Daum C."/>
            <person name="Ezra D."/>
            <person name="Gonzalez J."/>
            <person name="Henrissat B."/>
            <person name="Kuo A."/>
            <person name="Liang C."/>
            <person name="Lipzen A."/>
            <person name="Lutzoni F."/>
            <person name="Magnuson J."/>
            <person name="Mondo S."/>
            <person name="Nolan M."/>
            <person name="Ohm R."/>
            <person name="Pangilinan J."/>
            <person name="Park H.-J."/>
            <person name="Ramirez L."/>
            <person name="Alfaro M."/>
            <person name="Sun H."/>
            <person name="Tritt A."/>
            <person name="Yoshinaga Y."/>
            <person name="Zwiers L.-H."/>
            <person name="Turgeon B."/>
            <person name="Goodwin S."/>
            <person name="Spatafora J."/>
            <person name="Crous P."/>
            <person name="Grigoriev I."/>
        </authorList>
    </citation>
    <scope>NUCLEOTIDE SEQUENCE</scope>
    <source>
        <strain evidence="2">CBS 207.26</strain>
    </source>
</reference>
<feature type="compositionally biased region" description="Polar residues" evidence="1">
    <location>
        <begin position="1"/>
        <end position="14"/>
    </location>
</feature>
<name>A0A6A6EKK0_9PEZI</name>
<evidence type="ECO:0000313" key="3">
    <source>
        <dbReference type="Proteomes" id="UP000800200"/>
    </source>
</evidence>